<feature type="compositionally biased region" description="Basic and acidic residues" evidence="1">
    <location>
        <begin position="1"/>
        <end position="19"/>
    </location>
</feature>
<accession>A0A6G0PZ12</accession>
<feature type="region of interest" description="Disordered" evidence="1">
    <location>
        <begin position="1"/>
        <end position="26"/>
    </location>
</feature>
<dbReference type="Proteomes" id="UP000486351">
    <property type="component" value="Unassembled WGS sequence"/>
</dbReference>
<evidence type="ECO:0000313" key="2">
    <source>
        <dbReference type="EMBL" id="KAE9261229.1"/>
    </source>
</evidence>
<comment type="caution">
    <text evidence="2">The sequence shown here is derived from an EMBL/GenBank/DDBJ whole genome shotgun (WGS) entry which is preliminary data.</text>
</comment>
<organism evidence="2 3">
    <name type="scientific">Phytophthora fragariae</name>
    <dbReference type="NCBI Taxonomy" id="53985"/>
    <lineage>
        <taxon>Eukaryota</taxon>
        <taxon>Sar</taxon>
        <taxon>Stramenopiles</taxon>
        <taxon>Oomycota</taxon>
        <taxon>Peronosporomycetes</taxon>
        <taxon>Peronosporales</taxon>
        <taxon>Peronosporaceae</taxon>
        <taxon>Phytophthora</taxon>
    </lineage>
</organism>
<gene>
    <name evidence="2" type="ORF">PF008_g32907</name>
</gene>
<feature type="non-terminal residue" evidence="2">
    <location>
        <position position="1"/>
    </location>
</feature>
<protein>
    <submittedName>
        <fullName evidence="2">Uncharacterized protein</fullName>
    </submittedName>
</protein>
<dbReference type="AlphaFoldDB" id="A0A6G0PZ12"/>
<name>A0A6G0PZ12_9STRA</name>
<sequence>EMERVATMEQRYKENKAQRDQAQAQR</sequence>
<proteinExistence type="predicted"/>
<evidence type="ECO:0000256" key="1">
    <source>
        <dbReference type="SAM" id="MobiDB-lite"/>
    </source>
</evidence>
<dbReference type="EMBL" id="QXFY01010425">
    <property type="protein sequence ID" value="KAE9261229.1"/>
    <property type="molecule type" value="Genomic_DNA"/>
</dbReference>
<evidence type="ECO:0000313" key="3">
    <source>
        <dbReference type="Proteomes" id="UP000486351"/>
    </source>
</evidence>
<reference evidence="2 3" key="1">
    <citation type="submission" date="2018-09" db="EMBL/GenBank/DDBJ databases">
        <title>Genomic investigation of the strawberry pathogen Phytophthora fragariae indicates pathogenicity is determined by transcriptional variation in three key races.</title>
        <authorList>
            <person name="Adams T.M."/>
            <person name="Armitage A.D."/>
            <person name="Sobczyk M.K."/>
            <person name="Bates H.J."/>
            <person name="Dunwell J.M."/>
            <person name="Nellist C.F."/>
            <person name="Harrison R.J."/>
        </authorList>
    </citation>
    <scope>NUCLEOTIDE SEQUENCE [LARGE SCALE GENOMIC DNA]</scope>
    <source>
        <strain evidence="2 3">NOV-77</strain>
    </source>
</reference>